<name>A0ABM5XBX7_9FLAO</name>
<dbReference type="InterPro" id="IPR025636">
    <property type="entry name" value="DUF4294"/>
</dbReference>
<dbReference type="Proteomes" id="UP000065822">
    <property type="component" value="Chromosome"/>
</dbReference>
<accession>A0ABM5XBX7</accession>
<protein>
    <recommendedName>
        <fullName evidence="3">DUF4294 domain-containing protein</fullName>
    </recommendedName>
</protein>
<evidence type="ECO:0000313" key="2">
    <source>
        <dbReference type="Proteomes" id="UP000065822"/>
    </source>
</evidence>
<reference evidence="1 2" key="1">
    <citation type="submission" date="2016-02" db="EMBL/GenBank/DDBJ databases">
        <authorList>
            <person name="Holder M.E."/>
            <person name="Ajami N.J."/>
            <person name="Petrosino J.F."/>
        </authorList>
    </citation>
    <scope>NUCLEOTIDE SEQUENCE [LARGE SCALE GENOMIC DNA]</scope>
    <source>
        <strain evidence="1 2">CCUG 32990</strain>
    </source>
</reference>
<proteinExistence type="predicted"/>
<dbReference type="EMBL" id="CP014227">
    <property type="protein sequence ID" value="AMD84658.1"/>
    <property type="molecule type" value="Genomic_DNA"/>
</dbReference>
<evidence type="ECO:0008006" key="3">
    <source>
        <dbReference type="Google" id="ProtNLM"/>
    </source>
</evidence>
<gene>
    <name evidence="1" type="ORF">AXF12_03430</name>
</gene>
<evidence type="ECO:0000313" key="1">
    <source>
        <dbReference type="EMBL" id="AMD84658.1"/>
    </source>
</evidence>
<sequence length="224" mass="26788">MKKIYFIILLLITSALRAQHRDTIYIGDMQFLAGDTIHLSEVNLFGKERSFGDLEAKKRYLILRSRVKRVYPYAKMAADRLYTMERTMDTMQNKRQKKVYVKRTQEYIESHFTDELKKLSRSQGRILVKLIHRQTGDTAYDLVKNLRNSWSAFWYNKTAWFYDISLKKGYHPDEIEEDYWIEEILLRAINNGELEPQTPALQFNFTDLTKKREERLRNAINTTK</sequence>
<organism evidence="1 2">
    <name type="scientific">Capnocytophaga haemolytica</name>
    <dbReference type="NCBI Taxonomy" id="45243"/>
    <lineage>
        <taxon>Bacteria</taxon>
        <taxon>Pseudomonadati</taxon>
        <taxon>Bacteroidota</taxon>
        <taxon>Flavobacteriia</taxon>
        <taxon>Flavobacteriales</taxon>
        <taxon>Flavobacteriaceae</taxon>
        <taxon>Capnocytophaga</taxon>
    </lineage>
</organism>
<dbReference type="Pfam" id="PF14127">
    <property type="entry name" value="DUF4294"/>
    <property type="match status" value="1"/>
</dbReference>
<keyword evidence="2" id="KW-1185">Reference proteome</keyword>
<dbReference type="RefSeq" id="WP_066428342.1">
    <property type="nucleotide sequence ID" value="NZ_CP014227.1"/>
</dbReference>